<evidence type="ECO:0000313" key="5">
    <source>
        <dbReference type="Proteomes" id="UP000219329"/>
    </source>
</evidence>
<evidence type="ECO:0000313" key="4">
    <source>
        <dbReference type="EMBL" id="PDH32883.1"/>
    </source>
</evidence>
<feature type="domain" description="Sulfotransferase" evidence="3">
    <location>
        <begin position="29"/>
        <end position="294"/>
    </location>
</feature>
<dbReference type="InterPro" id="IPR000863">
    <property type="entry name" value="Sulfotransferase_dom"/>
</dbReference>
<evidence type="ECO:0000256" key="1">
    <source>
        <dbReference type="ARBA" id="ARBA00005771"/>
    </source>
</evidence>
<proteinExistence type="inferred from homology"/>
<keyword evidence="2 4" id="KW-0808">Transferase</keyword>
<dbReference type="PANTHER" id="PTHR11783">
    <property type="entry name" value="SULFOTRANSFERASE SULT"/>
    <property type="match status" value="1"/>
</dbReference>
<comment type="caution">
    <text evidence="4">The sequence shown here is derived from an EMBL/GenBank/DDBJ whole genome shotgun (WGS) entry which is preliminary data.</text>
</comment>
<dbReference type="SUPFAM" id="SSF52540">
    <property type="entry name" value="P-loop containing nucleoside triphosphate hydrolases"/>
    <property type="match status" value="1"/>
</dbReference>
<accession>A0A2A5W9C5</accession>
<gene>
    <name evidence="4" type="ORF">CNF02_10400</name>
</gene>
<dbReference type="Pfam" id="PF00685">
    <property type="entry name" value="Sulfotransfer_1"/>
    <property type="match status" value="1"/>
</dbReference>
<organism evidence="4 5">
    <name type="scientific">OM182 bacterium MED-G28</name>
    <dbReference type="NCBI Taxonomy" id="1986256"/>
    <lineage>
        <taxon>Bacteria</taxon>
        <taxon>Pseudomonadati</taxon>
        <taxon>Pseudomonadota</taxon>
        <taxon>Gammaproteobacteria</taxon>
        <taxon>OMG group</taxon>
        <taxon>OM182 clade</taxon>
    </lineage>
</organism>
<dbReference type="Gene3D" id="3.40.50.300">
    <property type="entry name" value="P-loop containing nucleotide triphosphate hydrolases"/>
    <property type="match status" value="1"/>
</dbReference>
<dbReference type="InterPro" id="IPR027417">
    <property type="entry name" value="P-loop_NTPase"/>
</dbReference>
<reference evidence="4 5" key="1">
    <citation type="submission" date="2017-08" db="EMBL/GenBank/DDBJ databases">
        <title>Fine stratification of microbial communities through a metagenomic profile of the photic zone.</title>
        <authorList>
            <person name="Haro-Moreno J.M."/>
            <person name="Lopez-Perez M."/>
            <person name="De La Torre J."/>
            <person name="Picazo A."/>
            <person name="Camacho A."/>
            <person name="Rodriguez-Valera F."/>
        </authorList>
    </citation>
    <scope>NUCLEOTIDE SEQUENCE [LARGE SCALE GENOMIC DNA]</scope>
    <source>
        <strain evidence="4">MED-G28</strain>
    </source>
</reference>
<sequence>MYRDKPQYSLKYRSALFDSERWDDFQARDDDIVITTSYKAGTTWMQGICAALVFQKPKPPIPQDELSPWLDANFGPIEEVLAQLEGLTNRRYIKTHLPLDGIRFFDEIKYIFVGRDGRDVFMSMWNHWHNMKPEVIHELNNAPGRQGPAIPLPHESIEAIKDIAGGFDVWLHGSPFHWESNGFPFWSHLRHAATWWNYRHLPNILMVHFEDLLKDTDGEMRRISEYLGIPVNEDIWQDLVEGVSFDSMKSNATNMAPGGSTGAWKDTSDFFHKGTNKRWQGVLSHEQNSAYAEVALKECGPELAQWLEFGGRMD</sequence>
<dbReference type="Proteomes" id="UP000219329">
    <property type="component" value="Unassembled WGS sequence"/>
</dbReference>
<protein>
    <submittedName>
        <fullName evidence="4">Sulfotransferase</fullName>
    </submittedName>
</protein>
<comment type="similarity">
    <text evidence="1">Belongs to the sulfotransferase 1 family.</text>
</comment>
<dbReference type="GO" id="GO:0008146">
    <property type="term" value="F:sulfotransferase activity"/>
    <property type="evidence" value="ECO:0007669"/>
    <property type="project" value="InterPro"/>
</dbReference>
<evidence type="ECO:0000259" key="3">
    <source>
        <dbReference type="Pfam" id="PF00685"/>
    </source>
</evidence>
<evidence type="ECO:0000256" key="2">
    <source>
        <dbReference type="ARBA" id="ARBA00022679"/>
    </source>
</evidence>
<name>A0A2A5W9C5_9GAMM</name>
<dbReference type="AlphaFoldDB" id="A0A2A5W9C5"/>
<dbReference type="EMBL" id="NTJZ01000012">
    <property type="protein sequence ID" value="PDH32883.1"/>
    <property type="molecule type" value="Genomic_DNA"/>
</dbReference>